<dbReference type="Proteomes" id="UP000295302">
    <property type="component" value="Unassembled WGS sequence"/>
</dbReference>
<protein>
    <submittedName>
        <fullName evidence="2">ABC transporter permease</fullName>
    </submittedName>
</protein>
<dbReference type="AlphaFoldDB" id="A0A4R4YLI4"/>
<comment type="caution">
    <text evidence="2">The sequence shown here is derived from an EMBL/GenBank/DDBJ whole genome shotgun (WGS) entry which is preliminary data.</text>
</comment>
<name>A0A4R4YLI4_9ACTN</name>
<sequence>MTAVFSSEWLKLRSVASTYHAMATAALPIVLGIVWTLYATGLADERGSVRAAAPEQGFLPLLQMSLAVLGVLTITSEYATGTIRTSLVAVPKRGTLLLAKSGVVGLTMFLAAHVILFVTHATSRLMAGDRYLGFNEASFADELPMLLASGLSATALALVGLGLGAVIRSTAGAIVSVIALLFVLPGIAVYLPPPWNTRVSTLLLPNLVPQIADERLSSRLGDGFLPPWAALALLFAYPVVTLAIGSYTLRRRDA</sequence>
<dbReference type="RefSeq" id="WP_132616085.1">
    <property type="nucleotide sequence ID" value="NZ_SMKQ01000086.1"/>
</dbReference>
<feature type="transmembrane region" description="Helical" evidence="1">
    <location>
        <begin position="58"/>
        <end position="76"/>
    </location>
</feature>
<evidence type="ECO:0000256" key="1">
    <source>
        <dbReference type="SAM" id="Phobius"/>
    </source>
</evidence>
<evidence type="ECO:0000313" key="3">
    <source>
        <dbReference type="Proteomes" id="UP000295302"/>
    </source>
</evidence>
<feature type="transmembrane region" description="Helical" evidence="1">
    <location>
        <begin position="21"/>
        <end position="38"/>
    </location>
</feature>
<dbReference type="Pfam" id="PF12730">
    <property type="entry name" value="ABC2_membrane_4"/>
    <property type="match status" value="1"/>
</dbReference>
<dbReference type="EMBL" id="SMKQ01000086">
    <property type="protein sequence ID" value="TDD45044.1"/>
    <property type="molecule type" value="Genomic_DNA"/>
</dbReference>
<organism evidence="2 3">
    <name type="scientific">Nonomuraea terrae</name>
    <dbReference type="NCBI Taxonomy" id="2530383"/>
    <lineage>
        <taxon>Bacteria</taxon>
        <taxon>Bacillati</taxon>
        <taxon>Actinomycetota</taxon>
        <taxon>Actinomycetes</taxon>
        <taxon>Streptosporangiales</taxon>
        <taxon>Streptosporangiaceae</taxon>
        <taxon>Nonomuraea</taxon>
    </lineage>
</organism>
<proteinExistence type="predicted"/>
<reference evidence="2 3" key="1">
    <citation type="submission" date="2019-03" db="EMBL/GenBank/DDBJ databases">
        <title>Draft genome sequences of novel Actinobacteria.</title>
        <authorList>
            <person name="Sahin N."/>
            <person name="Ay H."/>
            <person name="Saygin H."/>
        </authorList>
    </citation>
    <scope>NUCLEOTIDE SEQUENCE [LARGE SCALE GENOMIC DNA]</scope>
    <source>
        <strain evidence="2 3">CH32</strain>
    </source>
</reference>
<evidence type="ECO:0000313" key="2">
    <source>
        <dbReference type="EMBL" id="TDD45044.1"/>
    </source>
</evidence>
<dbReference type="PANTHER" id="PTHR37305">
    <property type="entry name" value="INTEGRAL MEMBRANE PROTEIN-RELATED"/>
    <property type="match status" value="1"/>
</dbReference>
<dbReference type="PANTHER" id="PTHR37305:SF1">
    <property type="entry name" value="MEMBRANE PROTEIN"/>
    <property type="match status" value="1"/>
</dbReference>
<gene>
    <name evidence="2" type="ORF">E1286_25285</name>
</gene>
<keyword evidence="3" id="KW-1185">Reference proteome</keyword>
<feature type="transmembrane region" description="Helical" evidence="1">
    <location>
        <begin position="143"/>
        <end position="166"/>
    </location>
</feature>
<keyword evidence="1" id="KW-0472">Membrane</keyword>
<accession>A0A4R4YLI4</accession>
<dbReference type="GO" id="GO:0140359">
    <property type="term" value="F:ABC-type transporter activity"/>
    <property type="evidence" value="ECO:0007669"/>
    <property type="project" value="InterPro"/>
</dbReference>
<dbReference type="OrthoDB" id="5188656at2"/>
<keyword evidence="1" id="KW-1133">Transmembrane helix</keyword>
<feature type="transmembrane region" description="Helical" evidence="1">
    <location>
        <begin position="228"/>
        <end position="249"/>
    </location>
</feature>
<feature type="transmembrane region" description="Helical" evidence="1">
    <location>
        <begin position="173"/>
        <end position="191"/>
    </location>
</feature>
<feature type="transmembrane region" description="Helical" evidence="1">
    <location>
        <begin position="97"/>
        <end position="123"/>
    </location>
</feature>
<keyword evidence="1" id="KW-0812">Transmembrane</keyword>
<dbReference type="GO" id="GO:0005886">
    <property type="term" value="C:plasma membrane"/>
    <property type="evidence" value="ECO:0007669"/>
    <property type="project" value="UniProtKB-SubCell"/>
</dbReference>